<dbReference type="InterPro" id="IPR018691">
    <property type="entry name" value="DUF2188"/>
</dbReference>
<name>A0A7D9D2K2_9GAMM</name>
<dbReference type="Pfam" id="PF09954">
    <property type="entry name" value="DUF2188"/>
    <property type="match status" value="1"/>
</dbReference>
<dbReference type="AlphaFoldDB" id="A0A7D9D2K2"/>
<organism evidence="1">
    <name type="scientific">uncultured Woeseiaceae bacterium</name>
    <dbReference type="NCBI Taxonomy" id="1983305"/>
    <lineage>
        <taxon>Bacteria</taxon>
        <taxon>Pseudomonadati</taxon>
        <taxon>Pseudomonadota</taxon>
        <taxon>Gammaproteobacteria</taxon>
        <taxon>Woeseiales</taxon>
        <taxon>Woeseiaceae</taxon>
        <taxon>environmental samples</taxon>
    </lineage>
</organism>
<gene>
    <name evidence="1" type="ORF">JTBM06_V1_610002</name>
</gene>
<protein>
    <recommendedName>
        <fullName evidence="2">DUF2188 domain-containing protein</fullName>
    </recommendedName>
</protein>
<reference evidence="1" key="1">
    <citation type="submission" date="2019-07" db="EMBL/GenBank/DDBJ databases">
        <authorList>
            <person name="Weber M."/>
            <person name="Kostadinov I."/>
            <person name="Kostadinov D I."/>
        </authorList>
    </citation>
    <scope>NUCLEOTIDE SEQUENCE</scope>
    <source>
        <strain evidence="1">Gfbio:sag-sample-m06:053724c1-46a9-4a36-b237-ea2bf867836b</strain>
    </source>
</reference>
<sequence>MPLQRYHLSKKNDEWRLVKAGLNHRAVVKADTKAVAILEMQGYMKTHDGVVRIHKSNGRIQEERSYPRGKG</sequence>
<proteinExistence type="predicted"/>
<accession>A0A7D9D2K2</accession>
<dbReference type="EMBL" id="LR633967">
    <property type="protein sequence ID" value="VUX56322.1"/>
    <property type="molecule type" value="Genomic_DNA"/>
</dbReference>
<evidence type="ECO:0000313" key="1">
    <source>
        <dbReference type="EMBL" id="VUX56322.1"/>
    </source>
</evidence>
<evidence type="ECO:0008006" key="2">
    <source>
        <dbReference type="Google" id="ProtNLM"/>
    </source>
</evidence>